<name>A0A369QEE9_9BACT</name>
<keyword evidence="2" id="KW-1185">Reference proteome</keyword>
<comment type="caution">
    <text evidence="1">The sequence shown here is derived from an EMBL/GenBank/DDBJ whole genome shotgun (WGS) entry which is preliminary data.</text>
</comment>
<organism evidence="1 2">
    <name type="scientific">Adhaeribacter pallidiroseus</name>
    <dbReference type="NCBI Taxonomy" id="2072847"/>
    <lineage>
        <taxon>Bacteria</taxon>
        <taxon>Pseudomonadati</taxon>
        <taxon>Bacteroidota</taxon>
        <taxon>Cytophagia</taxon>
        <taxon>Cytophagales</taxon>
        <taxon>Hymenobacteraceae</taxon>
        <taxon>Adhaeribacter</taxon>
    </lineage>
</organism>
<dbReference type="RefSeq" id="WP_115372633.1">
    <property type="nucleotide sequence ID" value="NZ_QASA01000001.1"/>
</dbReference>
<dbReference type="EMBL" id="QASA01000001">
    <property type="protein sequence ID" value="RDC63303.1"/>
    <property type="molecule type" value="Genomic_DNA"/>
</dbReference>
<evidence type="ECO:0000313" key="2">
    <source>
        <dbReference type="Proteomes" id="UP000253919"/>
    </source>
</evidence>
<gene>
    <name evidence="1" type="ORF">AHMF7616_01905</name>
</gene>
<dbReference type="AlphaFoldDB" id="A0A369QEE9"/>
<sequence>MKHFKEQINISRQGAEYLAVSICNWLEYRPEPGKDKLTLAELLATSYLFNVKNRLQSAVIRANFKRKLDFNFTFSCQEIFAILLCIPIPTDNSLLRKLLGDLHRKSLNFDYLLKNNQIFYGEKERASNQLFSNLRTS</sequence>
<proteinExistence type="predicted"/>
<protein>
    <submittedName>
        <fullName evidence="1">Uncharacterized protein</fullName>
    </submittedName>
</protein>
<accession>A0A369QEE9</accession>
<dbReference type="Proteomes" id="UP000253919">
    <property type="component" value="Unassembled WGS sequence"/>
</dbReference>
<evidence type="ECO:0000313" key="1">
    <source>
        <dbReference type="EMBL" id="RDC63303.1"/>
    </source>
</evidence>
<reference evidence="1 2" key="1">
    <citation type="submission" date="2018-04" db="EMBL/GenBank/DDBJ databases">
        <title>Adhaeribacter sp. HMF7616 genome sequencing and assembly.</title>
        <authorList>
            <person name="Kang H."/>
            <person name="Kang J."/>
            <person name="Cha I."/>
            <person name="Kim H."/>
            <person name="Joh K."/>
        </authorList>
    </citation>
    <scope>NUCLEOTIDE SEQUENCE [LARGE SCALE GENOMIC DNA]</scope>
    <source>
        <strain evidence="1 2">HMF7616</strain>
    </source>
</reference>